<evidence type="ECO:0000256" key="2">
    <source>
        <dbReference type="ARBA" id="ARBA00022197"/>
    </source>
</evidence>
<dbReference type="PANTHER" id="PTHR46532">
    <property type="entry name" value="MALE FERTILITY FACTOR KL5"/>
    <property type="match status" value="1"/>
</dbReference>
<name>A0ABN7ULB6_GIGMA</name>
<proteinExistence type="inferred from homology"/>
<feature type="domain" description="Dynein heavy chain ATP-binding dynein motor region" evidence="4">
    <location>
        <begin position="231"/>
        <end position="339"/>
    </location>
</feature>
<dbReference type="InterPro" id="IPR026983">
    <property type="entry name" value="DHC"/>
</dbReference>
<dbReference type="InterPro" id="IPR054354">
    <property type="entry name" value="DYNC2H1-like_lid"/>
</dbReference>
<accession>A0ABN7ULB6</accession>
<comment type="caution">
    <text evidence="6">The sequence shown here is derived from an EMBL/GenBank/DDBJ whole genome shotgun (WGS) entry which is preliminary data.</text>
</comment>
<evidence type="ECO:0000259" key="4">
    <source>
        <dbReference type="Pfam" id="PF12781"/>
    </source>
</evidence>
<dbReference type="Gene3D" id="1.20.920.60">
    <property type="match status" value="1"/>
</dbReference>
<dbReference type="Proteomes" id="UP000789901">
    <property type="component" value="Unassembled WGS sequence"/>
</dbReference>
<keyword evidence="7" id="KW-1185">Reference proteome</keyword>
<dbReference type="InterPro" id="IPR027417">
    <property type="entry name" value="P-loop_NTPase"/>
</dbReference>
<comment type="similarity">
    <text evidence="1">Belongs to the dynein heavy chain family.</text>
</comment>
<evidence type="ECO:0000259" key="5">
    <source>
        <dbReference type="Pfam" id="PF22597"/>
    </source>
</evidence>
<dbReference type="Pfam" id="PF22597">
    <property type="entry name" value="DYN_lid"/>
    <property type="match status" value="1"/>
</dbReference>
<dbReference type="InterPro" id="IPR035706">
    <property type="entry name" value="AAA_9"/>
</dbReference>
<dbReference type="Pfam" id="PF12781">
    <property type="entry name" value="AAA_9"/>
    <property type="match status" value="1"/>
</dbReference>
<gene>
    <name evidence="6" type="ORF">GMARGA_LOCUS8033</name>
</gene>
<organism evidence="6 7">
    <name type="scientific">Gigaspora margarita</name>
    <dbReference type="NCBI Taxonomy" id="4874"/>
    <lineage>
        <taxon>Eukaryota</taxon>
        <taxon>Fungi</taxon>
        <taxon>Fungi incertae sedis</taxon>
        <taxon>Mucoromycota</taxon>
        <taxon>Glomeromycotina</taxon>
        <taxon>Glomeromycetes</taxon>
        <taxon>Diversisporales</taxon>
        <taxon>Gigasporaceae</taxon>
        <taxon>Gigaspora</taxon>
    </lineage>
</organism>
<feature type="domain" description="Dynein 2 heavy chain 1 cytoplasmic ATPase lid" evidence="5">
    <location>
        <begin position="1"/>
        <end position="78"/>
    </location>
</feature>
<reference evidence="6 7" key="1">
    <citation type="submission" date="2021-06" db="EMBL/GenBank/DDBJ databases">
        <authorList>
            <person name="Kallberg Y."/>
            <person name="Tangrot J."/>
            <person name="Rosling A."/>
        </authorList>
    </citation>
    <scope>NUCLEOTIDE SEQUENCE [LARGE SCALE GENOMIC DNA]</scope>
    <source>
        <strain evidence="6 7">120-4 pot B 10/14</strain>
    </source>
</reference>
<evidence type="ECO:0000256" key="1">
    <source>
        <dbReference type="ARBA" id="ARBA00008887"/>
    </source>
</evidence>
<dbReference type="Gene3D" id="1.20.920.30">
    <property type="match status" value="1"/>
</dbReference>
<sequence>MLKVVPSLKSYAEIFTASMVEFYLMSKKRVTPDIQAHYIYSPRELIRWMRSIFEVINPMKFLNLEGLIRIWAHEALRFISRPSCHSRRKEMGRRKIDYIAIKHFQTLTNLKLWFVQFYSLEISGINRLHLDEIHTMNNPPEAVKMAIRVTSVLIVLGCTGYAWSERQYFVRSNDFINGIVQYDTKASKACGPLVNWVIAQVSYSDILDKLATDDQRSNDENIDSKMDEPFQILPDDDLCTKNLLCLRDSIDIRSSLKASSFLMNEFNKDKNFIITRFLGNSFVKLLEDALRFGYPLLVQDAEHFDPILNSVHNKEVSRYVDRILIRFRGQDIDFSLSFKPSVNFSPDICKTPFRNSSSCEYRCVKRSLSTGSNV</sequence>
<evidence type="ECO:0000313" key="7">
    <source>
        <dbReference type="Proteomes" id="UP000789901"/>
    </source>
</evidence>
<dbReference type="Gene3D" id="3.40.50.300">
    <property type="entry name" value="P-loop containing nucleotide triphosphate hydrolases"/>
    <property type="match status" value="1"/>
</dbReference>
<evidence type="ECO:0000313" key="6">
    <source>
        <dbReference type="EMBL" id="CAG8624975.1"/>
    </source>
</evidence>
<protein>
    <recommendedName>
        <fullName evidence="2">Dynein heavy chain, cytoplasmic</fullName>
    </recommendedName>
    <alternativeName>
        <fullName evidence="3">Dynein heavy chain, cytosolic</fullName>
    </alternativeName>
</protein>
<dbReference type="PANTHER" id="PTHR46532:SF4">
    <property type="entry name" value="AAA+ ATPASE DOMAIN-CONTAINING PROTEIN"/>
    <property type="match status" value="1"/>
</dbReference>
<evidence type="ECO:0000256" key="3">
    <source>
        <dbReference type="ARBA" id="ARBA00033439"/>
    </source>
</evidence>
<dbReference type="EMBL" id="CAJVQB010004034">
    <property type="protein sequence ID" value="CAG8624975.1"/>
    <property type="molecule type" value="Genomic_DNA"/>
</dbReference>